<feature type="transmembrane region" description="Helical" evidence="1">
    <location>
        <begin position="104"/>
        <end position="126"/>
    </location>
</feature>
<reference evidence="3" key="1">
    <citation type="journal article" date="2019" name="Int. J. Syst. Evol. Microbiol.">
        <title>The Global Catalogue of Microorganisms (GCM) 10K type strain sequencing project: providing services to taxonomists for standard genome sequencing and annotation.</title>
        <authorList>
            <consortium name="The Broad Institute Genomics Platform"/>
            <consortium name="The Broad Institute Genome Sequencing Center for Infectious Disease"/>
            <person name="Wu L."/>
            <person name="Ma J."/>
        </authorList>
    </citation>
    <scope>NUCLEOTIDE SEQUENCE [LARGE SCALE GENOMIC DNA]</scope>
    <source>
        <strain evidence="3">JCM 17986</strain>
    </source>
</reference>
<feature type="transmembrane region" description="Helical" evidence="1">
    <location>
        <begin position="70"/>
        <end position="92"/>
    </location>
</feature>
<organism evidence="2 3">
    <name type="scientific">Yinghuangia aomiensis</name>
    <dbReference type="NCBI Taxonomy" id="676205"/>
    <lineage>
        <taxon>Bacteria</taxon>
        <taxon>Bacillati</taxon>
        <taxon>Actinomycetota</taxon>
        <taxon>Actinomycetes</taxon>
        <taxon>Kitasatosporales</taxon>
        <taxon>Streptomycetaceae</taxon>
        <taxon>Yinghuangia</taxon>
    </lineage>
</organism>
<dbReference type="InterPro" id="IPR007436">
    <property type="entry name" value="DUF485"/>
</dbReference>
<dbReference type="Pfam" id="PF04341">
    <property type="entry name" value="DUF485"/>
    <property type="match status" value="1"/>
</dbReference>
<sequence>MTTSSHRFRAFGTAGAVPAAPAAAPAAVPAARPGEAEVPHEPAGDVRSDVYLQVQASPEFQEIRRRYRDFVFPMSTLFLAWYLAYVLASTMARGLMGHRIVGEFNVAFAFGLAQFASTFAVTWLYARHASRKRDRAALDLRWDTQERFR</sequence>
<dbReference type="Proteomes" id="UP001500466">
    <property type="component" value="Unassembled WGS sequence"/>
</dbReference>
<gene>
    <name evidence="2" type="ORF">GCM10023205_24080</name>
</gene>
<proteinExistence type="predicted"/>
<protein>
    <recommendedName>
        <fullName evidence="4">DUF485 domain-containing protein</fullName>
    </recommendedName>
</protein>
<dbReference type="RefSeq" id="WP_425584911.1">
    <property type="nucleotide sequence ID" value="NZ_BAABHS010000007.1"/>
</dbReference>
<keyword evidence="3" id="KW-1185">Reference proteome</keyword>
<evidence type="ECO:0000313" key="2">
    <source>
        <dbReference type="EMBL" id="GAA4960102.1"/>
    </source>
</evidence>
<accession>A0ABP9H2Z0</accession>
<name>A0ABP9H2Z0_9ACTN</name>
<dbReference type="PANTHER" id="PTHR38441:SF1">
    <property type="entry name" value="MEMBRANE PROTEIN"/>
    <property type="match status" value="1"/>
</dbReference>
<evidence type="ECO:0000313" key="3">
    <source>
        <dbReference type="Proteomes" id="UP001500466"/>
    </source>
</evidence>
<dbReference type="EMBL" id="BAABHS010000007">
    <property type="protein sequence ID" value="GAA4960102.1"/>
    <property type="molecule type" value="Genomic_DNA"/>
</dbReference>
<dbReference type="PANTHER" id="PTHR38441">
    <property type="entry name" value="INTEGRAL MEMBRANE PROTEIN-RELATED"/>
    <property type="match status" value="1"/>
</dbReference>
<evidence type="ECO:0008006" key="4">
    <source>
        <dbReference type="Google" id="ProtNLM"/>
    </source>
</evidence>
<keyword evidence="1" id="KW-0812">Transmembrane</keyword>
<evidence type="ECO:0000256" key="1">
    <source>
        <dbReference type="SAM" id="Phobius"/>
    </source>
</evidence>
<keyword evidence="1" id="KW-0472">Membrane</keyword>
<comment type="caution">
    <text evidence="2">The sequence shown here is derived from an EMBL/GenBank/DDBJ whole genome shotgun (WGS) entry which is preliminary data.</text>
</comment>
<keyword evidence="1" id="KW-1133">Transmembrane helix</keyword>